<reference evidence="3" key="1">
    <citation type="submission" date="2021-06" db="EMBL/GenBank/DDBJ databases">
        <authorList>
            <person name="Kallberg Y."/>
            <person name="Tangrot J."/>
            <person name="Rosling A."/>
        </authorList>
    </citation>
    <scope>NUCLEOTIDE SEQUENCE</scope>
    <source>
        <strain evidence="3">IA702</strain>
    </source>
</reference>
<gene>
    <name evidence="3" type="ORF">POCULU_LOCUS313</name>
</gene>
<feature type="compositionally biased region" description="Low complexity" evidence="2">
    <location>
        <begin position="435"/>
        <end position="485"/>
    </location>
</feature>
<organism evidence="3 4">
    <name type="scientific">Paraglomus occultum</name>
    <dbReference type="NCBI Taxonomy" id="144539"/>
    <lineage>
        <taxon>Eukaryota</taxon>
        <taxon>Fungi</taxon>
        <taxon>Fungi incertae sedis</taxon>
        <taxon>Mucoromycota</taxon>
        <taxon>Glomeromycotina</taxon>
        <taxon>Glomeromycetes</taxon>
        <taxon>Paraglomerales</taxon>
        <taxon>Paraglomeraceae</taxon>
        <taxon>Paraglomus</taxon>
    </lineage>
</organism>
<evidence type="ECO:0000313" key="4">
    <source>
        <dbReference type="Proteomes" id="UP000789572"/>
    </source>
</evidence>
<dbReference type="OrthoDB" id="276323at2759"/>
<feature type="compositionally biased region" description="Basic and acidic residues" evidence="2">
    <location>
        <begin position="414"/>
        <end position="427"/>
    </location>
</feature>
<dbReference type="GO" id="GO:0010737">
    <property type="term" value="P:protein kinase A signaling"/>
    <property type="evidence" value="ECO:0007669"/>
    <property type="project" value="TreeGrafter"/>
</dbReference>
<comment type="caution">
    <text evidence="3">The sequence shown here is derived from an EMBL/GenBank/DDBJ whole genome shotgun (WGS) entry which is preliminary data.</text>
</comment>
<dbReference type="EMBL" id="CAJVPJ010000015">
    <property type="protein sequence ID" value="CAG8456196.1"/>
    <property type="molecule type" value="Genomic_DNA"/>
</dbReference>
<dbReference type="InterPro" id="IPR008862">
    <property type="entry name" value="Tcp11"/>
</dbReference>
<dbReference type="Proteomes" id="UP000789572">
    <property type="component" value="Unassembled WGS sequence"/>
</dbReference>
<evidence type="ECO:0000256" key="1">
    <source>
        <dbReference type="ARBA" id="ARBA00010954"/>
    </source>
</evidence>
<proteinExistence type="inferred from homology"/>
<dbReference type="PANTHER" id="PTHR12832">
    <property type="entry name" value="TESTIS-SPECIFIC PROTEIN PBS13 T-COMPLEX 11"/>
    <property type="match status" value="1"/>
</dbReference>
<feature type="compositionally biased region" description="Basic and acidic residues" evidence="2">
    <location>
        <begin position="130"/>
        <end position="145"/>
    </location>
</feature>
<evidence type="ECO:0000256" key="2">
    <source>
        <dbReference type="SAM" id="MobiDB-lite"/>
    </source>
</evidence>
<evidence type="ECO:0000313" key="3">
    <source>
        <dbReference type="EMBL" id="CAG8456196.1"/>
    </source>
</evidence>
<sequence>MPGFYVIDVLPLHHASKRPFHLEKRMRSKKSSPVYSSNLPLSPAEAHLKREAILEARRLKLARQFLHVKDVLDKQHQRALRDSSAKRSQIQTTLRMAEKNRNLILQKLVEQAAQEVARCKEVARMQQLKNQEKTDRRRKDMERRQKATAARRARLLSASKTKTTGSNINVPMNREEAAVFIQGIWRYNRLMPCVKAFRKFGINAHAVECTSFGDVVALLQKPAVIQATSKLLARIRKVSSLTSGSKKYKNFARVFLSAYMVTAHTGEILVDMGPHETELLSSARSMLAHFERWVDEVSVTTSGKIQYSSLVKFLYDWDAYYNAFNTWKTRDSEKLASNLIAHYLDYEKLWNTVKSQANAETEWRPNIVFQQEEIRRKVRNLGGDAAMVRLENALRQLREKMPKDNDESGFGNDTVKRSVNHESGDWSDRDDDLTVPPRQVAVSPAPSSSSPSPSPNLPSSASHSPSVSPSLNGTGSSSISSSPVSNNIHEANNNLQTIIQSFGGYGAGLSNEKLAHEIIIDPDFELKPQKRTELEERVRAMTTKALLDTAREDFEQGRYDKWIPSLMKDIKQTLQEIVPPRSSLYNTIEEVLDIDLIAQQINVGVYDIRNCITFIIDLMLQICAPVRDEQIKSLKEMTDLAEIFQHIFELLDMMKLDLLNYQVKLIRPYLKEQAVEYEREKFESALVAGKLSLERTKAWLYPTVDALLRTAAERNPERVNLPQHRHNHGIKFDQVFDDAFISLIFQPTQIGRNNCPETFLLDVERLWNFQNESQMVTIVAALIMLTKNIATASQQPNVTDLETLKDRLFILLSDGDMTIDNLSAEVSNHFPKMTPETQALINSMVSKTLSQNDKVYSLLSRRVQTIVKTHLQSGQFPKPELLAQYGVASVAKELEALSKKIRILGRYNREVYAKWYDETIRERLRSQAGGN</sequence>
<dbReference type="Pfam" id="PF05794">
    <property type="entry name" value="Tcp11"/>
    <property type="match status" value="1"/>
</dbReference>
<name>A0A9N8VHS6_9GLOM</name>
<dbReference type="PANTHER" id="PTHR12832:SF11">
    <property type="entry name" value="LD23868P"/>
    <property type="match status" value="1"/>
</dbReference>
<comment type="similarity">
    <text evidence="1">Belongs to the TCP11 family.</text>
</comment>
<protein>
    <submittedName>
        <fullName evidence="3">3881_t:CDS:1</fullName>
    </submittedName>
</protein>
<feature type="region of interest" description="Disordered" evidence="2">
    <location>
        <begin position="398"/>
        <end position="485"/>
    </location>
</feature>
<dbReference type="AlphaFoldDB" id="A0A9N8VHS6"/>
<keyword evidence="4" id="KW-1185">Reference proteome</keyword>
<feature type="region of interest" description="Disordered" evidence="2">
    <location>
        <begin position="129"/>
        <end position="168"/>
    </location>
</feature>
<accession>A0A9N8VHS6</accession>